<evidence type="ECO:0000313" key="15">
    <source>
        <dbReference type="Proteomes" id="UP000275256"/>
    </source>
</evidence>
<evidence type="ECO:0000256" key="10">
    <source>
        <dbReference type="ARBA" id="ARBA00023012"/>
    </source>
</evidence>
<evidence type="ECO:0000313" key="14">
    <source>
        <dbReference type="EMBL" id="RMB57060.1"/>
    </source>
</evidence>
<keyword evidence="15" id="KW-1185">Reference proteome</keyword>
<dbReference type="GO" id="GO:0005886">
    <property type="term" value="C:plasma membrane"/>
    <property type="evidence" value="ECO:0007669"/>
    <property type="project" value="UniProtKB-SubCell"/>
</dbReference>
<dbReference type="PROSITE" id="PS50109">
    <property type="entry name" value="HIS_KIN"/>
    <property type="match status" value="1"/>
</dbReference>
<keyword evidence="11 12" id="KW-0472">Membrane</keyword>
<dbReference type="CDD" id="cd00082">
    <property type="entry name" value="HisKA"/>
    <property type="match status" value="1"/>
</dbReference>
<evidence type="ECO:0000256" key="5">
    <source>
        <dbReference type="ARBA" id="ARBA00022553"/>
    </source>
</evidence>
<dbReference type="InterPro" id="IPR004358">
    <property type="entry name" value="Sig_transdc_His_kin-like_C"/>
</dbReference>
<evidence type="ECO:0000256" key="1">
    <source>
        <dbReference type="ARBA" id="ARBA00000085"/>
    </source>
</evidence>
<dbReference type="EMBL" id="REFW01000008">
    <property type="protein sequence ID" value="RMB57060.1"/>
    <property type="molecule type" value="Genomic_DNA"/>
</dbReference>
<evidence type="ECO:0000256" key="12">
    <source>
        <dbReference type="SAM" id="Phobius"/>
    </source>
</evidence>
<evidence type="ECO:0000256" key="4">
    <source>
        <dbReference type="ARBA" id="ARBA00012438"/>
    </source>
</evidence>
<dbReference type="InterPro" id="IPR005467">
    <property type="entry name" value="His_kinase_dom"/>
</dbReference>
<evidence type="ECO:0000256" key="3">
    <source>
        <dbReference type="ARBA" id="ARBA00004236"/>
    </source>
</evidence>
<proteinExistence type="predicted"/>
<dbReference type="InterPro" id="IPR003661">
    <property type="entry name" value="HisK_dim/P_dom"/>
</dbReference>
<keyword evidence="9 12" id="KW-1133">Transmembrane helix</keyword>
<dbReference type="Gene3D" id="1.10.287.130">
    <property type="match status" value="1"/>
</dbReference>
<organism evidence="14 15">
    <name type="scientific">Tessaracoccus antarcticus</name>
    <dbReference type="NCBI Taxonomy" id="2479848"/>
    <lineage>
        <taxon>Bacteria</taxon>
        <taxon>Bacillati</taxon>
        <taxon>Actinomycetota</taxon>
        <taxon>Actinomycetes</taxon>
        <taxon>Propionibacteriales</taxon>
        <taxon>Propionibacteriaceae</taxon>
        <taxon>Tessaracoccus</taxon>
    </lineage>
</organism>
<dbReference type="InterPro" id="IPR003594">
    <property type="entry name" value="HATPase_dom"/>
</dbReference>
<keyword evidence="10" id="KW-0902">Two-component regulatory system</keyword>
<dbReference type="SUPFAM" id="SSF55874">
    <property type="entry name" value="ATPase domain of HSP90 chaperone/DNA topoisomerase II/histidine kinase"/>
    <property type="match status" value="1"/>
</dbReference>
<evidence type="ECO:0000256" key="2">
    <source>
        <dbReference type="ARBA" id="ARBA00004141"/>
    </source>
</evidence>
<comment type="subcellular location">
    <subcellularLocation>
        <location evidence="3">Cell membrane</location>
    </subcellularLocation>
    <subcellularLocation>
        <location evidence="2">Membrane</location>
        <topology evidence="2">Multi-pass membrane protein</topology>
    </subcellularLocation>
</comment>
<evidence type="ECO:0000259" key="13">
    <source>
        <dbReference type="PROSITE" id="PS50109"/>
    </source>
</evidence>
<dbReference type="GO" id="GO:0000155">
    <property type="term" value="F:phosphorelay sensor kinase activity"/>
    <property type="evidence" value="ECO:0007669"/>
    <property type="project" value="InterPro"/>
</dbReference>
<feature type="transmembrane region" description="Helical" evidence="12">
    <location>
        <begin position="143"/>
        <end position="165"/>
    </location>
</feature>
<evidence type="ECO:0000256" key="9">
    <source>
        <dbReference type="ARBA" id="ARBA00022989"/>
    </source>
</evidence>
<dbReference type="InterPro" id="IPR036097">
    <property type="entry name" value="HisK_dim/P_sf"/>
</dbReference>
<dbReference type="EC" id="2.7.13.3" evidence="4"/>
<gene>
    <name evidence="14" type="ORF">EAX62_16310</name>
</gene>
<keyword evidence="7 12" id="KW-0812">Transmembrane</keyword>
<dbReference type="SMART" id="SM00387">
    <property type="entry name" value="HATPase_c"/>
    <property type="match status" value="1"/>
</dbReference>
<protein>
    <recommendedName>
        <fullName evidence="4">histidine kinase</fullName>
        <ecNumber evidence="4">2.7.13.3</ecNumber>
    </recommendedName>
</protein>
<dbReference type="CDD" id="cd00075">
    <property type="entry name" value="HATPase"/>
    <property type="match status" value="1"/>
</dbReference>
<keyword evidence="5" id="KW-0597">Phosphoprotein</keyword>
<name>A0A3M0FWC1_9ACTN</name>
<dbReference type="AlphaFoldDB" id="A0A3M0FWC1"/>
<dbReference type="Pfam" id="PF02518">
    <property type="entry name" value="HATPase_c"/>
    <property type="match status" value="1"/>
</dbReference>
<comment type="catalytic activity">
    <reaction evidence="1">
        <text>ATP + protein L-histidine = ADP + protein N-phospho-L-histidine.</text>
        <dbReference type="EC" id="2.7.13.3"/>
    </reaction>
</comment>
<dbReference type="PRINTS" id="PR00344">
    <property type="entry name" value="BCTRLSENSOR"/>
</dbReference>
<evidence type="ECO:0000256" key="8">
    <source>
        <dbReference type="ARBA" id="ARBA00022777"/>
    </source>
</evidence>
<accession>A0A3M0FWC1</accession>
<dbReference type="InterPro" id="IPR050428">
    <property type="entry name" value="TCS_sensor_his_kinase"/>
</dbReference>
<keyword evidence="6" id="KW-0808">Transferase</keyword>
<dbReference type="Proteomes" id="UP000275256">
    <property type="component" value="Unassembled WGS sequence"/>
</dbReference>
<dbReference type="InterPro" id="IPR036890">
    <property type="entry name" value="HATPase_C_sf"/>
</dbReference>
<feature type="transmembrane region" description="Helical" evidence="12">
    <location>
        <begin position="21"/>
        <end position="41"/>
    </location>
</feature>
<sequence>MDRDQRRPEAMTRRSLTRRMSLLVALVTIVMASAAGVGAYVQALQGARNLQDDVLAQVASIAAATTTPGAIPVDEIPLGDTSSDIDVTTLAKAALPRSTPNGIGTAQIGGQPRRIFVVTTSTGTRVVVSQSVEVRDQIARTTALATTFPLLLLLPALLLAIYLVVRNVMRPVNELAKQVNSRDATDLSPLDVQQAPDELRGFIIALNSQFDRVDAAVTHERLFIAAAAHELRTPLTAMSLQLERAAIAPDSSHVRERLDELKGGMERSRHLINQLLDLAQAQAGTTDPRPEQTLKTIVRHVAGDILPLLDGSQVDLDVDLTDAAHENLPVAATTSILRNLLDNAVRYSGTGTQIRLSAHLVAGRVTISIDDNGPGIASPEAVLRPFAREAGQDTQGSGLGLAIVSEQVRHLHGRLELLPTTRFPHGTEARITL</sequence>
<dbReference type="PANTHER" id="PTHR45436:SF15">
    <property type="entry name" value="SENSOR HISTIDINE KINASE CUSS"/>
    <property type="match status" value="1"/>
</dbReference>
<dbReference type="Gene3D" id="3.30.565.10">
    <property type="entry name" value="Histidine kinase-like ATPase, C-terminal domain"/>
    <property type="match status" value="1"/>
</dbReference>
<evidence type="ECO:0000256" key="7">
    <source>
        <dbReference type="ARBA" id="ARBA00022692"/>
    </source>
</evidence>
<comment type="caution">
    <text evidence="14">The sequence shown here is derived from an EMBL/GenBank/DDBJ whole genome shotgun (WGS) entry which is preliminary data.</text>
</comment>
<keyword evidence="8" id="KW-0418">Kinase</keyword>
<dbReference type="SMART" id="SM00388">
    <property type="entry name" value="HisKA"/>
    <property type="match status" value="1"/>
</dbReference>
<dbReference type="SUPFAM" id="SSF47384">
    <property type="entry name" value="Homodimeric domain of signal transducing histidine kinase"/>
    <property type="match status" value="1"/>
</dbReference>
<feature type="domain" description="Histidine kinase" evidence="13">
    <location>
        <begin position="226"/>
        <end position="433"/>
    </location>
</feature>
<reference evidence="14 15" key="1">
    <citation type="submission" date="2018-10" db="EMBL/GenBank/DDBJ databases">
        <title>Tessaracoccus antarcticuss sp. nov., isolated from sediment.</title>
        <authorList>
            <person name="Zhou L.Y."/>
            <person name="Du Z.J."/>
        </authorList>
    </citation>
    <scope>NUCLEOTIDE SEQUENCE [LARGE SCALE GENOMIC DNA]</scope>
    <source>
        <strain evidence="14 15">JDX10</strain>
    </source>
</reference>
<dbReference type="Pfam" id="PF00512">
    <property type="entry name" value="HisKA"/>
    <property type="match status" value="1"/>
</dbReference>
<evidence type="ECO:0000256" key="11">
    <source>
        <dbReference type="ARBA" id="ARBA00023136"/>
    </source>
</evidence>
<evidence type="ECO:0000256" key="6">
    <source>
        <dbReference type="ARBA" id="ARBA00022679"/>
    </source>
</evidence>
<dbReference type="PANTHER" id="PTHR45436">
    <property type="entry name" value="SENSOR HISTIDINE KINASE YKOH"/>
    <property type="match status" value="1"/>
</dbReference>